<organism evidence="2 3">
    <name type="scientific">Apiospora rasikravindrae</name>
    <dbReference type="NCBI Taxonomy" id="990691"/>
    <lineage>
        <taxon>Eukaryota</taxon>
        <taxon>Fungi</taxon>
        <taxon>Dikarya</taxon>
        <taxon>Ascomycota</taxon>
        <taxon>Pezizomycotina</taxon>
        <taxon>Sordariomycetes</taxon>
        <taxon>Xylariomycetidae</taxon>
        <taxon>Amphisphaeriales</taxon>
        <taxon>Apiosporaceae</taxon>
        <taxon>Apiospora</taxon>
    </lineage>
</organism>
<reference evidence="2 3" key="1">
    <citation type="submission" date="2023-01" db="EMBL/GenBank/DDBJ databases">
        <title>Analysis of 21 Apiospora genomes using comparative genomics revels a genus with tremendous synthesis potential of carbohydrate active enzymes and secondary metabolites.</title>
        <authorList>
            <person name="Sorensen T."/>
        </authorList>
    </citation>
    <scope>NUCLEOTIDE SEQUENCE [LARGE SCALE GENOMIC DNA]</scope>
    <source>
        <strain evidence="2 3">CBS 33761</strain>
    </source>
</reference>
<evidence type="ECO:0000313" key="3">
    <source>
        <dbReference type="Proteomes" id="UP001444661"/>
    </source>
</evidence>
<accession>A0ABR1SIA7</accession>
<protein>
    <submittedName>
        <fullName evidence="2">Uncharacterized protein</fullName>
    </submittedName>
</protein>
<proteinExistence type="predicted"/>
<name>A0ABR1SIA7_9PEZI</name>
<keyword evidence="1" id="KW-1133">Transmembrane helix</keyword>
<feature type="transmembrane region" description="Helical" evidence="1">
    <location>
        <begin position="6"/>
        <end position="28"/>
    </location>
</feature>
<gene>
    <name evidence="2" type="ORF">PG993_009042</name>
</gene>
<keyword evidence="1" id="KW-0472">Membrane</keyword>
<dbReference type="EMBL" id="JAQQWK010000009">
    <property type="protein sequence ID" value="KAK8034047.1"/>
    <property type="molecule type" value="Genomic_DNA"/>
</dbReference>
<evidence type="ECO:0000256" key="1">
    <source>
        <dbReference type="SAM" id="Phobius"/>
    </source>
</evidence>
<dbReference type="Proteomes" id="UP001444661">
    <property type="component" value="Unassembled WGS sequence"/>
</dbReference>
<keyword evidence="1" id="KW-0812">Transmembrane</keyword>
<sequence length="100" mass="11128">MVSEEVIVALALGVPSLLVAAISLWITYLTYSQSRLMSCPPARRIPSWPAAHYSFLFDTGSDSASGDAYSPVVPRATFPGDSLRRRTYMFETPAPTDWWR</sequence>
<comment type="caution">
    <text evidence="2">The sequence shown here is derived from an EMBL/GenBank/DDBJ whole genome shotgun (WGS) entry which is preliminary data.</text>
</comment>
<evidence type="ECO:0000313" key="2">
    <source>
        <dbReference type="EMBL" id="KAK8034047.1"/>
    </source>
</evidence>
<keyword evidence="3" id="KW-1185">Reference proteome</keyword>